<dbReference type="PANTHER" id="PTHR31269:SF2">
    <property type="entry name" value="S-TYPE ANION CHANNEL SLAH3"/>
    <property type="match status" value="1"/>
</dbReference>
<keyword evidence="5" id="KW-0472">Membrane</keyword>
<evidence type="ECO:0000313" key="6">
    <source>
        <dbReference type="EMBL" id="KAL0382403.1"/>
    </source>
</evidence>
<comment type="subcellular location">
    <subcellularLocation>
        <location evidence="2">Cell membrane</location>
    </subcellularLocation>
    <subcellularLocation>
        <location evidence="1">Endomembrane system</location>
        <topology evidence="1">Multi-pass membrane protein</topology>
    </subcellularLocation>
</comment>
<name>A0AAW2RQZ9_9LAMI</name>
<keyword evidence="4" id="KW-1003">Cell membrane</keyword>
<dbReference type="GO" id="GO:0012505">
    <property type="term" value="C:endomembrane system"/>
    <property type="evidence" value="ECO:0007669"/>
    <property type="project" value="UniProtKB-SubCell"/>
</dbReference>
<organism evidence="6">
    <name type="scientific">Sesamum calycinum</name>
    <dbReference type="NCBI Taxonomy" id="2727403"/>
    <lineage>
        <taxon>Eukaryota</taxon>
        <taxon>Viridiplantae</taxon>
        <taxon>Streptophyta</taxon>
        <taxon>Embryophyta</taxon>
        <taxon>Tracheophyta</taxon>
        <taxon>Spermatophyta</taxon>
        <taxon>Magnoliopsida</taxon>
        <taxon>eudicotyledons</taxon>
        <taxon>Gunneridae</taxon>
        <taxon>Pentapetalae</taxon>
        <taxon>asterids</taxon>
        <taxon>lamiids</taxon>
        <taxon>Lamiales</taxon>
        <taxon>Pedaliaceae</taxon>
        <taxon>Sesamum</taxon>
    </lineage>
</organism>
<evidence type="ECO:0000256" key="2">
    <source>
        <dbReference type="ARBA" id="ARBA00004236"/>
    </source>
</evidence>
<evidence type="ECO:0000256" key="3">
    <source>
        <dbReference type="ARBA" id="ARBA00022448"/>
    </source>
</evidence>
<dbReference type="PANTHER" id="PTHR31269">
    <property type="entry name" value="S-TYPE ANION CHANNEL SLAH3"/>
    <property type="match status" value="1"/>
</dbReference>
<proteinExistence type="predicted"/>
<keyword evidence="5" id="KW-1133">Transmembrane helix</keyword>
<comment type="caution">
    <text evidence="6">The sequence shown here is derived from an EMBL/GenBank/DDBJ whole genome shotgun (WGS) entry which is preliminary data.</text>
</comment>
<evidence type="ECO:0000256" key="4">
    <source>
        <dbReference type="ARBA" id="ARBA00022475"/>
    </source>
</evidence>
<feature type="transmembrane region" description="Helical" evidence="5">
    <location>
        <begin position="23"/>
        <end position="49"/>
    </location>
</feature>
<protein>
    <submittedName>
        <fullName evidence="6">S-type anion channel SLAH3</fullName>
    </submittedName>
</protein>
<reference evidence="6" key="1">
    <citation type="submission" date="2020-06" db="EMBL/GenBank/DDBJ databases">
        <authorList>
            <person name="Li T."/>
            <person name="Hu X."/>
            <person name="Zhang T."/>
            <person name="Song X."/>
            <person name="Zhang H."/>
            <person name="Dai N."/>
            <person name="Sheng W."/>
            <person name="Hou X."/>
            <person name="Wei L."/>
        </authorList>
    </citation>
    <scope>NUCLEOTIDE SEQUENCE</scope>
    <source>
        <strain evidence="6">KEN8</strain>
        <tissue evidence="6">Leaf</tissue>
    </source>
</reference>
<dbReference type="InterPro" id="IPR030183">
    <property type="entry name" value="SLAC/SLAH"/>
</dbReference>
<keyword evidence="5" id="KW-0812">Transmembrane</keyword>
<evidence type="ECO:0000256" key="5">
    <source>
        <dbReference type="SAM" id="Phobius"/>
    </source>
</evidence>
<dbReference type="AlphaFoldDB" id="A0AAW2RQZ9"/>
<accession>A0AAW2RQZ9</accession>
<evidence type="ECO:0000256" key="1">
    <source>
        <dbReference type="ARBA" id="ARBA00004127"/>
    </source>
</evidence>
<dbReference type="GO" id="GO:0008308">
    <property type="term" value="F:voltage-gated monoatomic anion channel activity"/>
    <property type="evidence" value="ECO:0007669"/>
    <property type="project" value="InterPro"/>
</dbReference>
<dbReference type="EMBL" id="JACGWM010000003">
    <property type="protein sequence ID" value="KAL0382403.1"/>
    <property type="molecule type" value="Genomic_DNA"/>
</dbReference>
<reference evidence="6" key="2">
    <citation type="journal article" date="2024" name="Plant">
        <title>Genomic evolution and insights into agronomic trait innovations of Sesamum species.</title>
        <authorList>
            <person name="Miao H."/>
            <person name="Wang L."/>
            <person name="Qu L."/>
            <person name="Liu H."/>
            <person name="Sun Y."/>
            <person name="Le M."/>
            <person name="Wang Q."/>
            <person name="Wei S."/>
            <person name="Zheng Y."/>
            <person name="Lin W."/>
            <person name="Duan Y."/>
            <person name="Cao H."/>
            <person name="Xiong S."/>
            <person name="Wang X."/>
            <person name="Wei L."/>
            <person name="Li C."/>
            <person name="Ma Q."/>
            <person name="Ju M."/>
            <person name="Zhao R."/>
            <person name="Li G."/>
            <person name="Mu C."/>
            <person name="Tian Q."/>
            <person name="Mei H."/>
            <person name="Zhang T."/>
            <person name="Gao T."/>
            <person name="Zhang H."/>
        </authorList>
    </citation>
    <scope>NUCLEOTIDE SEQUENCE</scope>
    <source>
        <strain evidence="6">KEN8</strain>
    </source>
</reference>
<sequence>MTGAAIATIRYSSVVTNIVTKTLTVILCLVATLTVTALLVTTIIHAFILRDLFPNDIAIAIVGVTGNLKRHDDGIIGDRAARKATWNTTSSIRIQMAKTSRLLFVLRVAITKSSLLLVQNS</sequence>
<keyword evidence="3" id="KW-0813">Transport</keyword>
<dbReference type="GO" id="GO:0006873">
    <property type="term" value="P:intracellular monoatomic ion homeostasis"/>
    <property type="evidence" value="ECO:0007669"/>
    <property type="project" value="InterPro"/>
</dbReference>
<dbReference type="GO" id="GO:0005886">
    <property type="term" value="C:plasma membrane"/>
    <property type="evidence" value="ECO:0007669"/>
    <property type="project" value="UniProtKB-SubCell"/>
</dbReference>
<gene>
    <name evidence="6" type="ORF">Scaly_0527600</name>
</gene>